<reference evidence="1 2" key="2">
    <citation type="journal article" date="2022" name="Mar. Drugs">
        <title>Bioassay-Guided Fractionation Leads to the Detection of Cholic Acid Generated by the Rare Thalassomonas sp.</title>
        <authorList>
            <person name="Pheiffer F."/>
            <person name="Schneider Y.K."/>
            <person name="Hansen E.H."/>
            <person name="Andersen J.H."/>
            <person name="Isaksson J."/>
            <person name="Busche T."/>
            <person name="R C."/>
            <person name="Kalinowski J."/>
            <person name="Zyl L.V."/>
            <person name="Trindade M."/>
        </authorList>
    </citation>
    <scope>NUCLEOTIDE SEQUENCE [LARGE SCALE GENOMIC DNA]</scope>
    <source>
        <strain evidence="1 2">XOM25</strain>
    </source>
</reference>
<proteinExistence type="predicted"/>
<dbReference type="KEGG" id="tvd:SG34_013700"/>
<sequence>MFKNNAAQFGAKCLICKGPLQEKVFEVKKEVVKELNYQEWKDAARYAAFFGPDVELLSLWKTNQYQKLVKKFIQKENDTQQKLYKQKSVEVEIDPSYVRQMAKSGARRARGVDLVTSWANYVNTALPKIFNAGIIYNNIELQAFDNIVKKMQIKASELKSAGKVICGGTTCSSFDGIVVANLLLEKNADLLFSLGHETGHYLDYSTRGKLPECLLQQSLLGMEGDYLEMCKGDEHAKEYFADAFATVLLLAMKKSQTEIVDAAKALFKGNTVTSEHPSGLDRVKNINKVCQRYFNTPQKIQQFGHEGYSIGTNL</sequence>
<name>A0AAE9Z7T2_9GAMM</name>
<dbReference type="EMBL" id="CP059733">
    <property type="protein sequence ID" value="WDE07837.1"/>
    <property type="molecule type" value="Genomic_DNA"/>
</dbReference>
<gene>
    <name evidence="1" type="ORF">SG34_013700</name>
</gene>
<evidence type="ECO:0000313" key="1">
    <source>
        <dbReference type="EMBL" id="WDE07837.1"/>
    </source>
</evidence>
<dbReference type="AlphaFoldDB" id="A0AAE9Z7T2"/>
<evidence type="ECO:0000313" key="2">
    <source>
        <dbReference type="Proteomes" id="UP000032352"/>
    </source>
</evidence>
<protein>
    <submittedName>
        <fullName evidence="1">Uncharacterized protein</fullName>
    </submittedName>
</protein>
<organism evidence="1 2">
    <name type="scientific">Thalassomonas viridans</name>
    <dbReference type="NCBI Taxonomy" id="137584"/>
    <lineage>
        <taxon>Bacteria</taxon>
        <taxon>Pseudomonadati</taxon>
        <taxon>Pseudomonadota</taxon>
        <taxon>Gammaproteobacteria</taxon>
        <taxon>Alteromonadales</taxon>
        <taxon>Colwelliaceae</taxon>
        <taxon>Thalassomonas</taxon>
    </lineage>
</organism>
<accession>A0AAE9Z7T2</accession>
<dbReference type="Proteomes" id="UP000032352">
    <property type="component" value="Chromosome"/>
</dbReference>
<reference evidence="1 2" key="1">
    <citation type="journal article" date="2015" name="Genome Announc.">
        <title>Draft Genome Sequences of Marine Isolates of Thalassomonas viridans and Thalassomonas actiniarum.</title>
        <authorList>
            <person name="Olonade I."/>
            <person name="van Zyl L.J."/>
            <person name="Trindade M."/>
        </authorList>
    </citation>
    <scope>NUCLEOTIDE SEQUENCE [LARGE SCALE GENOMIC DNA]</scope>
    <source>
        <strain evidence="1 2">XOM25</strain>
    </source>
</reference>
<dbReference type="RefSeq" id="WP_044842273.1">
    <property type="nucleotide sequence ID" value="NZ_CP059733.1"/>
</dbReference>
<keyword evidence="2" id="KW-1185">Reference proteome</keyword>